<dbReference type="InterPro" id="IPR001660">
    <property type="entry name" value="SAM"/>
</dbReference>
<evidence type="ECO:0000256" key="2">
    <source>
        <dbReference type="ARBA" id="ARBA00022553"/>
    </source>
</evidence>
<dbReference type="InterPro" id="IPR036034">
    <property type="entry name" value="PDZ_sf"/>
</dbReference>
<dbReference type="SUPFAM" id="SSF50156">
    <property type="entry name" value="PDZ domain-like"/>
    <property type="match status" value="1"/>
</dbReference>
<dbReference type="CDD" id="cd06748">
    <property type="entry name" value="PDZ_CNK1_2_3-like"/>
    <property type="match status" value="1"/>
</dbReference>
<evidence type="ECO:0000259" key="5">
    <source>
        <dbReference type="PROSITE" id="PS50105"/>
    </source>
</evidence>
<feature type="compositionally biased region" description="Basic and acidic residues" evidence="3">
    <location>
        <begin position="1106"/>
        <end position="1124"/>
    </location>
</feature>
<dbReference type="InterPro" id="IPR017874">
    <property type="entry name" value="CRIC_domain"/>
</dbReference>
<dbReference type="SMART" id="SM00454">
    <property type="entry name" value="SAM"/>
    <property type="match status" value="1"/>
</dbReference>
<accession>A0A1L8DXV9</accession>
<feature type="domain" description="PH" evidence="4">
    <location>
        <begin position="689"/>
        <end position="787"/>
    </location>
</feature>
<dbReference type="PANTHER" id="PTHR12844">
    <property type="entry name" value="CONNECTOR ENCHANCER OF KINASE SUPPRESSOR OF RAS"/>
    <property type="match status" value="1"/>
</dbReference>
<feature type="region of interest" description="Disordered" evidence="3">
    <location>
        <begin position="1302"/>
        <end position="1374"/>
    </location>
</feature>
<proteinExistence type="inferred from homology"/>
<name>A0A1L8DXV9_9DIPT</name>
<dbReference type="Pfam" id="PF10534">
    <property type="entry name" value="CRIC_ras_sig"/>
    <property type="match status" value="1"/>
</dbReference>
<organism evidence="8">
    <name type="scientific">Nyssomyia neivai</name>
    <dbReference type="NCBI Taxonomy" id="330878"/>
    <lineage>
        <taxon>Eukaryota</taxon>
        <taxon>Metazoa</taxon>
        <taxon>Ecdysozoa</taxon>
        <taxon>Arthropoda</taxon>
        <taxon>Hexapoda</taxon>
        <taxon>Insecta</taxon>
        <taxon>Pterygota</taxon>
        <taxon>Neoptera</taxon>
        <taxon>Endopterygota</taxon>
        <taxon>Diptera</taxon>
        <taxon>Nematocera</taxon>
        <taxon>Psychodoidea</taxon>
        <taxon>Psychodidae</taxon>
        <taxon>Nyssomyia</taxon>
    </lineage>
</organism>
<keyword evidence="8" id="KW-0418">Kinase</keyword>
<reference evidence="8" key="1">
    <citation type="submission" date="2016-12" db="EMBL/GenBank/DDBJ databases">
        <title>An insight into the sialome and mialome of the sand fly, Nyssomyia neivai.</title>
        <authorList>
            <person name="Sebastian V."/>
            <person name="Goulart T.M."/>
            <person name="Oliveira W."/>
            <person name="Calvo E."/>
            <person name="Oliveira L.F."/>
            <person name="Pinto M.C."/>
            <person name="Rosselino A.M."/>
            <person name="Ribeiro J.M."/>
        </authorList>
    </citation>
    <scope>NUCLEOTIDE SEQUENCE</scope>
</reference>
<dbReference type="PROSITE" id="PS51290">
    <property type="entry name" value="CRIC"/>
    <property type="match status" value="1"/>
</dbReference>
<dbReference type="InterPro" id="IPR049628">
    <property type="entry name" value="CNK1-3_SAM"/>
</dbReference>
<dbReference type="CDD" id="cd09511">
    <property type="entry name" value="SAM_CNK1_2_3-suppressor"/>
    <property type="match status" value="1"/>
</dbReference>
<dbReference type="SUPFAM" id="SSF47769">
    <property type="entry name" value="SAM/Pointed domain"/>
    <property type="match status" value="1"/>
</dbReference>
<dbReference type="SUPFAM" id="SSF50729">
    <property type="entry name" value="PH domain-like"/>
    <property type="match status" value="1"/>
</dbReference>
<feature type="domain" description="CRIC" evidence="7">
    <location>
        <begin position="84"/>
        <end position="170"/>
    </location>
</feature>
<evidence type="ECO:0000259" key="6">
    <source>
        <dbReference type="PROSITE" id="PS50106"/>
    </source>
</evidence>
<feature type="region of interest" description="Disordered" evidence="3">
    <location>
        <begin position="1103"/>
        <end position="1129"/>
    </location>
</feature>
<evidence type="ECO:0000259" key="4">
    <source>
        <dbReference type="PROSITE" id="PS50003"/>
    </source>
</evidence>
<keyword evidence="8" id="KW-0808">Transferase</keyword>
<dbReference type="PANTHER" id="PTHR12844:SF42">
    <property type="entry name" value="CONNECTOR ENHANCER OF KSR PROTEIN CNK"/>
    <property type="match status" value="1"/>
</dbReference>
<dbReference type="CDD" id="cd13326">
    <property type="entry name" value="PH_CNK_insect-like"/>
    <property type="match status" value="1"/>
</dbReference>
<keyword evidence="2" id="KW-0597">Phosphoprotein</keyword>
<feature type="domain" description="PDZ" evidence="6">
    <location>
        <begin position="207"/>
        <end position="287"/>
    </location>
</feature>
<feature type="compositionally biased region" description="Polar residues" evidence="3">
    <location>
        <begin position="1325"/>
        <end position="1338"/>
    </location>
</feature>
<dbReference type="Pfam" id="PF00595">
    <property type="entry name" value="PDZ"/>
    <property type="match status" value="1"/>
</dbReference>
<evidence type="ECO:0000256" key="1">
    <source>
        <dbReference type="ARBA" id="ARBA00009498"/>
    </source>
</evidence>
<dbReference type="InterPro" id="IPR001849">
    <property type="entry name" value="PH_domain"/>
</dbReference>
<protein>
    <submittedName>
        <fullName evidence="8">Putative membrane-associated guanylate kinase-interacting protein/connector enhancer of ksr</fullName>
    </submittedName>
</protein>
<comment type="similarity">
    <text evidence="1">Belongs to the CNKSR family.</text>
</comment>
<dbReference type="InterPro" id="IPR051566">
    <property type="entry name" value="CNKSR"/>
</dbReference>
<sequence>MTLWRINVAEWSSDQVVDWLKGLDNSMYHYVNSFTNNEVGGQELLSIRPYILEQLGMYSISHQEIVLEAVKLLRNFHFNLDKENLQYLALQLATQSWSLHKQLTYCKDKNVIETNILKEVTSTVATIKPLIGWLDRPPFKGQRQFNEIRTQMLRLALEMATSAHRDRFADEPVNQIQTNAEKLAKLGDYIIQDITDPMLLQPASLLLVTLKKKESDLGFNLMSDVHGVHKITDIRYNSPAHLSGKIEEGDEIVQINYQTVVGWQHKKVLLQLHESKPDVLLTLKKRPKHMKIYGQIYMKPYRLPSKKRAMHYRWGETLPSPRAELLSINDLPLPRPLEKHPSDTESDSNGSDILTPTEPKAPNTDLPHFLQKLRPVLQRRNTICGDQTSSFKNMGNVIFWQERKDKSVSFGHGLEIAPRPSTFMGLKGSLPEIMSTGEEKVERKDCDKQEIDDGARRSGVSKVVRFDADLEEFDSENNCTFNVDNTVIETFEPIPYVDDDVSTSLDGSNVEQIHMTATKMTPESGIVQAINTALITSKEAFRKSTRSSTSSSDDDDTPPAIEPRKDQTTPPAPPPRPKKNLESSGGFIRPANGSKANGVDDNKSKVATVVDLKSPEACQNVADVVNQHRSDSWVPSAQQKLPTMRHFREEPFEALELFTPPKTTKGLTLKKKNSILAKRRKVTLKCLTVSDIQGHLYRRTKDKSGAAYWAKGYFVLVDTALYGFKVKDAAKANCLIFLSGYTVSLANEVHSKANAFKVYHTSKTFYFAAETPEALGQWMEFIRNATLKGNPSIGSEIDIKEIFTETESSDDDLDLLPRGTFSYGSTMNVMSLSMSKVNQECETTPVATTKQEKYHLGFGSLKKFTKSNLPFSKSAEKKSSPDIPTPTAQFRSYRKVINQDPKPQLLIPAVSVDTIPVDAFTPPHAKAPPVPAERPGSLSPDESFSSVMTKKTRRPAPLNYIHASNPNLVDFDFHTSKTIDFAVPKISNTWEGQHSLQGFMTLKDLMLQKQAEDAKEVYNNRVFLGMEKKDERGVRKKVRKNSRDVDVRVHPENPKFDKIQSRSLPKTPDYAQSFKPDDVDIIMTRSKEGLKLRDFGYEFISGDDPQESKQKVDTEKTWPKRSDKVSPTVTSWSKKKGTWITTERRVDDDRNSRSGGSFKKFKPGKFDNILTTSDKMFSFKDKDVPKTPLKPLEKYAILKPVSSYTPVTLPGKKSNLQISATSPPDGRKVHVKNDLKENLSHSLSDSGRKGSVERSASYFTKLSFNAKVPKEKKLLGSPRLHRALFGRQNSTDSNNIFEAITFPPAQSSERNSPVEPPVLFPRNPTPSTSGQPSATTSPDYPHLEYPPVFEPETYSLSDPSTSLTLLRRRNKKNK</sequence>
<dbReference type="EMBL" id="GFDF01002787">
    <property type="protein sequence ID" value="JAV11297.1"/>
    <property type="molecule type" value="Transcribed_RNA"/>
</dbReference>
<dbReference type="Gene3D" id="2.30.29.30">
    <property type="entry name" value="Pleckstrin-homology domain (PH domain)/Phosphotyrosine-binding domain (PTB)"/>
    <property type="match status" value="1"/>
</dbReference>
<feature type="region of interest" description="Disordered" evidence="3">
    <location>
        <begin position="540"/>
        <end position="602"/>
    </location>
</feature>
<dbReference type="Gene3D" id="1.10.150.50">
    <property type="entry name" value="Transcription Factor, Ets-1"/>
    <property type="match status" value="1"/>
</dbReference>
<dbReference type="Gene3D" id="2.30.42.10">
    <property type="match status" value="1"/>
</dbReference>
<dbReference type="PROSITE" id="PS50105">
    <property type="entry name" value="SAM_DOMAIN"/>
    <property type="match status" value="1"/>
</dbReference>
<evidence type="ECO:0000313" key="8">
    <source>
        <dbReference type="EMBL" id="JAV11297.1"/>
    </source>
</evidence>
<dbReference type="PROSITE" id="PS50003">
    <property type="entry name" value="PH_DOMAIN"/>
    <property type="match status" value="1"/>
</dbReference>
<dbReference type="InterPro" id="IPR001478">
    <property type="entry name" value="PDZ"/>
</dbReference>
<evidence type="ECO:0000259" key="7">
    <source>
        <dbReference type="PROSITE" id="PS51290"/>
    </source>
</evidence>
<dbReference type="SMART" id="SM00233">
    <property type="entry name" value="PH"/>
    <property type="match status" value="1"/>
</dbReference>
<dbReference type="InterPro" id="IPR011993">
    <property type="entry name" value="PH-like_dom_sf"/>
</dbReference>
<dbReference type="Pfam" id="PF00169">
    <property type="entry name" value="PH"/>
    <property type="match status" value="1"/>
</dbReference>
<dbReference type="FunFam" id="2.30.42.10:FF:000060">
    <property type="entry name" value="Connector enhancer of kinase suppressor of Ras 2"/>
    <property type="match status" value="1"/>
</dbReference>
<dbReference type="SMART" id="SM00228">
    <property type="entry name" value="PDZ"/>
    <property type="match status" value="1"/>
</dbReference>
<feature type="region of interest" description="Disordered" evidence="3">
    <location>
        <begin position="921"/>
        <end position="946"/>
    </location>
</feature>
<feature type="region of interest" description="Disordered" evidence="3">
    <location>
        <begin position="332"/>
        <end position="366"/>
    </location>
</feature>
<dbReference type="InterPro" id="IPR013761">
    <property type="entry name" value="SAM/pointed_sf"/>
</dbReference>
<evidence type="ECO:0000256" key="3">
    <source>
        <dbReference type="SAM" id="MobiDB-lite"/>
    </source>
</evidence>
<dbReference type="PROSITE" id="PS50106">
    <property type="entry name" value="PDZ"/>
    <property type="match status" value="1"/>
</dbReference>
<dbReference type="GO" id="GO:0016301">
    <property type="term" value="F:kinase activity"/>
    <property type="evidence" value="ECO:0007669"/>
    <property type="project" value="UniProtKB-KW"/>
</dbReference>
<feature type="domain" description="SAM" evidence="5">
    <location>
        <begin position="11"/>
        <end position="76"/>
    </location>
</feature>
<dbReference type="Pfam" id="PF00536">
    <property type="entry name" value="SAM_1"/>
    <property type="match status" value="1"/>
</dbReference>